<proteinExistence type="predicted"/>
<sequence length="65" mass="6760">MSNVIAVIVLAVIIGAAVGYIVRSRKKGAKCIGCPAGDSCSMKNIKALEHSLEQSKHECGCQSGK</sequence>
<dbReference type="EMBL" id="DVMP01000048">
    <property type="protein sequence ID" value="HIU25355.1"/>
    <property type="molecule type" value="Genomic_DNA"/>
</dbReference>
<organism evidence="1 2">
    <name type="scientific">Candidatus Allocopromorpha excrementigallinarum</name>
    <dbReference type="NCBI Taxonomy" id="2840742"/>
    <lineage>
        <taxon>Bacteria</taxon>
        <taxon>Bacillati</taxon>
        <taxon>Bacillota</taxon>
        <taxon>Clostridia</taxon>
        <taxon>Eubacteriales</taxon>
        <taxon>Eubacteriaceae</taxon>
        <taxon>Eubacteriaceae incertae sedis</taxon>
        <taxon>Candidatus Allocopromorpha</taxon>
    </lineage>
</organism>
<reference evidence="1" key="1">
    <citation type="submission" date="2020-10" db="EMBL/GenBank/DDBJ databases">
        <authorList>
            <person name="Gilroy R."/>
        </authorList>
    </citation>
    <scope>NUCLEOTIDE SEQUENCE</scope>
    <source>
        <strain evidence="1">ChiHcec3-6078</strain>
    </source>
</reference>
<evidence type="ECO:0000313" key="1">
    <source>
        <dbReference type="EMBL" id="HIU25355.1"/>
    </source>
</evidence>
<comment type="caution">
    <text evidence="1">The sequence shown here is derived from an EMBL/GenBank/DDBJ whole genome shotgun (WGS) entry which is preliminary data.</text>
</comment>
<reference evidence="1" key="2">
    <citation type="journal article" date="2021" name="PeerJ">
        <title>Extensive microbial diversity within the chicken gut microbiome revealed by metagenomics and culture.</title>
        <authorList>
            <person name="Gilroy R."/>
            <person name="Ravi A."/>
            <person name="Getino M."/>
            <person name="Pursley I."/>
            <person name="Horton D.L."/>
            <person name="Alikhan N.F."/>
            <person name="Baker D."/>
            <person name="Gharbi K."/>
            <person name="Hall N."/>
            <person name="Watson M."/>
            <person name="Adriaenssens E.M."/>
            <person name="Foster-Nyarko E."/>
            <person name="Jarju S."/>
            <person name="Secka A."/>
            <person name="Antonio M."/>
            <person name="Oren A."/>
            <person name="Chaudhuri R.R."/>
            <person name="La Ragione R."/>
            <person name="Hildebrand F."/>
            <person name="Pallen M.J."/>
        </authorList>
    </citation>
    <scope>NUCLEOTIDE SEQUENCE</scope>
    <source>
        <strain evidence="1">ChiHcec3-6078</strain>
    </source>
</reference>
<gene>
    <name evidence="1" type="ORF">IAC50_02495</name>
</gene>
<protein>
    <recommendedName>
        <fullName evidence="3">FeoB-associated Cys-rich membrane protein</fullName>
    </recommendedName>
</protein>
<evidence type="ECO:0000313" key="2">
    <source>
        <dbReference type="Proteomes" id="UP000824090"/>
    </source>
</evidence>
<dbReference type="Proteomes" id="UP000824090">
    <property type="component" value="Unassembled WGS sequence"/>
</dbReference>
<accession>A0A9D1L5X2</accession>
<name>A0A9D1L5X2_9FIRM</name>
<evidence type="ECO:0008006" key="3">
    <source>
        <dbReference type="Google" id="ProtNLM"/>
    </source>
</evidence>
<dbReference type="AlphaFoldDB" id="A0A9D1L5X2"/>